<dbReference type="RefSeq" id="WP_252663122.1">
    <property type="nucleotide sequence ID" value="NZ_CP098611.1"/>
</dbReference>
<dbReference type="Proteomes" id="UP001056708">
    <property type="component" value="Chromosome"/>
</dbReference>
<organism evidence="1 2">
    <name type="scientific">Phormidium yuhuli AB48</name>
    <dbReference type="NCBI Taxonomy" id="2940671"/>
    <lineage>
        <taxon>Bacteria</taxon>
        <taxon>Bacillati</taxon>
        <taxon>Cyanobacteriota</taxon>
        <taxon>Cyanophyceae</taxon>
        <taxon>Oscillatoriophycideae</taxon>
        <taxon>Oscillatoriales</taxon>
        <taxon>Oscillatoriaceae</taxon>
        <taxon>Phormidium</taxon>
        <taxon>Phormidium yuhuli</taxon>
    </lineage>
</organism>
<protein>
    <submittedName>
        <fullName evidence="1">Uncharacterized protein</fullName>
    </submittedName>
</protein>
<evidence type="ECO:0000313" key="2">
    <source>
        <dbReference type="Proteomes" id="UP001056708"/>
    </source>
</evidence>
<proteinExistence type="predicted"/>
<gene>
    <name evidence="1" type="ORF">NEA10_20060</name>
</gene>
<accession>A0ABY5AQL1</accession>
<name>A0ABY5AQL1_9CYAN</name>
<evidence type="ECO:0000313" key="1">
    <source>
        <dbReference type="EMBL" id="USR91090.1"/>
    </source>
</evidence>
<sequence>MSKSIQQRVDDLPTRNLTIFSLNALDNIVPGKWENLVGWDNTIKTITQESDPAILDLVSRRAIALYDDKSQGYQTALWLYDTIDRTGSALGTAALGNKIGEKVPLLGFLNKLTPKAEKAQTIDLSLKLVVEVVAFCKINGIPGDSLGDFLRSLSDYGGESLMRMSALVCFDGLIPLGPNFIQAVSSRLNGLSPKELEDNSQYKSIESEIPGKNSDSKLSFIGESFDSVKGWMGNLVSSHDLTPQKVSHNLQGFIDFSEDRLDYLAAFLDMSTDYYRHTGVQTLARRLIERSLAEI</sequence>
<keyword evidence="2" id="KW-1185">Reference proteome</keyword>
<dbReference type="EMBL" id="CP098611">
    <property type="protein sequence ID" value="USR91090.1"/>
    <property type="molecule type" value="Genomic_DNA"/>
</dbReference>
<reference evidence="1" key="1">
    <citation type="submission" date="2022-06" db="EMBL/GenBank/DDBJ databases">
        <title>Genome sequence of Phormidium yuhuli AB48 isolated from an industrial photobioreactor environment.</title>
        <authorList>
            <person name="Qiu Y."/>
            <person name="Noonan A.J.C."/>
            <person name="Dofher K."/>
            <person name="Koch M."/>
            <person name="Kieft B."/>
            <person name="Lin X."/>
            <person name="Ziels R.M."/>
            <person name="Hallam S.J."/>
        </authorList>
    </citation>
    <scope>NUCLEOTIDE SEQUENCE</scope>
    <source>
        <strain evidence="1">AB48</strain>
    </source>
</reference>